<organism evidence="1 2">
    <name type="scientific">Haloferula luteola</name>
    <dbReference type="NCBI Taxonomy" id="595692"/>
    <lineage>
        <taxon>Bacteria</taxon>
        <taxon>Pseudomonadati</taxon>
        <taxon>Verrucomicrobiota</taxon>
        <taxon>Verrucomicrobiia</taxon>
        <taxon>Verrucomicrobiales</taxon>
        <taxon>Verrucomicrobiaceae</taxon>
        <taxon>Haloferula</taxon>
    </lineage>
</organism>
<keyword evidence="2" id="KW-1185">Reference proteome</keyword>
<comment type="caution">
    <text evidence="1">The sequence shown here is derived from an EMBL/GenBank/DDBJ whole genome shotgun (WGS) entry which is preliminary data.</text>
</comment>
<protein>
    <submittedName>
        <fullName evidence="1">Uncharacterized protein</fullName>
    </submittedName>
</protein>
<dbReference type="Proteomes" id="UP000557717">
    <property type="component" value="Unassembled WGS sequence"/>
</dbReference>
<evidence type="ECO:0000313" key="2">
    <source>
        <dbReference type="Proteomes" id="UP000557717"/>
    </source>
</evidence>
<sequence length="99" mass="11373">MSVQLFRGTLQAERIGDGCPRAKRAHLVWREQRRRRRQFRSLRHWGLKTTGGAAYLWPDPIDESTGLADLELVLKELVEGDRTFAGKEVLALVLMMDPQ</sequence>
<dbReference type="RefSeq" id="WP_184020112.1">
    <property type="nucleotide sequence ID" value="NZ_JACHFD010000016.1"/>
</dbReference>
<dbReference type="AlphaFoldDB" id="A0A840V592"/>
<reference evidence="1 2" key="1">
    <citation type="submission" date="2020-08" db="EMBL/GenBank/DDBJ databases">
        <title>Genomic Encyclopedia of Type Strains, Phase IV (KMG-IV): sequencing the most valuable type-strain genomes for metagenomic binning, comparative biology and taxonomic classification.</title>
        <authorList>
            <person name="Goeker M."/>
        </authorList>
    </citation>
    <scope>NUCLEOTIDE SEQUENCE [LARGE SCALE GENOMIC DNA]</scope>
    <source>
        <strain evidence="1 2">YC6886</strain>
    </source>
</reference>
<proteinExistence type="predicted"/>
<accession>A0A840V592</accession>
<name>A0A840V592_9BACT</name>
<dbReference type="EMBL" id="JACHFD010000016">
    <property type="protein sequence ID" value="MBB5352783.1"/>
    <property type="molecule type" value="Genomic_DNA"/>
</dbReference>
<evidence type="ECO:0000313" key="1">
    <source>
        <dbReference type="EMBL" id="MBB5352783.1"/>
    </source>
</evidence>
<gene>
    <name evidence="1" type="ORF">HNR46_003031</name>
</gene>